<dbReference type="Proteomes" id="UP000266644">
    <property type="component" value="Unassembled WGS sequence"/>
</dbReference>
<comment type="caution">
    <text evidence="1">The sequence shown here is derived from an EMBL/GenBank/DDBJ whole genome shotgun (WGS) entry which is preliminary data.</text>
</comment>
<reference evidence="1 2" key="1">
    <citation type="submission" date="2018-08" db="EMBL/GenBank/DDBJ databases">
        <title>A genome reference for cultivated species of the human gut microbiota.</title>
        <authorList>
            <person name="Zou Y."/>
            <person name="Xue W."/>
            <person name="Luo G."/>
        </authorList>
    </citation>
    <scope>NUCLEOTIDE SEQUENCE [LARGE SCALE GENOMIC DNA]</scope>
    <source>
        <strain evidence="1 2">AM18-6</strain>
    </source>
</reference>
<name>A0A396BQP9_BACFG</name>
<proteinExistence type="predicted"/>
<organism evidence="1 2">
    <name type="scientific">Bacteroides fragilis</name>
    <dbReference type="NCBI Taxonomy" id="817"/>
    <lineage>
        <taxon>Bacteria</taxon>
        <taxon>Pseudomonadati</taxon>
        <taxon>Bacteroidota</taxon>
        <taxon>Bacteroidia</taxon>
        <taxon>Bacteroidales</taxon>
        <taxon>Bacteroidaceae</taxon>
        <taxon>Bacteroides</taxon>
    </lineage>
</organism>
<evidence type="ECO:0000313" key="1">
    <source>
        <dbReference type="EMBL" id="RHH08649.1"/>
    </source>
</evidence>
<sequence length="400" mass="46647">MKAKCSNPSCDNIFDMADIHYRGGINDKGGLIVKCCKCGHFSAIVAENPEEHFGMDGGTIEDRWEDEYPADYFNFKYKIKGFGEKLMIEADAISSNKPVWNSAPYPFYANDFNYEEEAYRQLLQNAGAINDAFRVYSNYYLKGKDTVEKSFIVINYPNSSRNYQAIFSKQIDNEGDLCVEGLYLIHHSDMDLEKRIDGIYTRNEAIVFLERCLNRWSTMCNEIIIATPFIGFNFNKKQKEEVVELWNWLDVNTNMKKTHFVTRKATFTLLKQSQNQEEVTFDVLKEWGLLGDLQNTGTNGEMNFFQKFHAKFYAGIFSDRVEMLSGSFNIHTGEFLENLTFRTYDKLHFKENYIRKIAPSFDYKESTVERIFYIEVNIDGTTQYNTMDLNEFMKKQSINI</sequence>
<protein>
    <submittedName>
        <fullName evidence="1">Uncharacterized protein</fullName>
    </submittedName>
</protein>
<gene>
    <name evidence="1" type="ORF">DW228_16740</name>
</gene>
<dbReference type="EMBL" id="QRJE01000028">
    <property type="protein sequence ID" value="RHH08649.1"/>
    <property type="molecule type" value="Genomic_DNA"/>
</dbReference>
<dbReference type="AlphaFoldDB" id="A0A396BQP9"/>
<accession>A0A396BQP9</accession>
<evidence type="ECO:0000313" key="2">
    <source>
        <dbReference type="Proteomes" id="UP000266644"/>
    </source>
</evidence>